<dbReference type="AlphaFoldDB" id="A0A4U9WD74"/>
<reference evidence="1" key="1">
    <citation type="submission" date="2019-05" db="EMBL/GenBank/DDBJ databases">
        <authorList>
            <consortium name="Pathogen Informatics"/>
        </authorList>
    </citation>
    <scope>NUCLEOTIDE SEQUENCE [LARGE SCALE GENOMIC DNA]</scope>
    <source>
        <strain evidence="1">NCTC12965</strain>
    </source>
</reference>
<evidence type="ECO:0000313" key="1">
    <source>
        <dbReference type="EMBL" id="VTR57037.1"/>
    </source>
</evidence>
<organism evidence="1">
    <name type="scientific">Serratia fonticola</name>
    <dbReference type="NCBI Taxonomy" id="47917"/>
    <lineage>
        <taxon>Bacteria</taxon>
        <taxon>Pseudomonadati</taxon>
        <taxon>Pseudomonadota</taxon>
        <taxon>Gammaproteobacteria</taxon>
        <taxon>Enterobacterales</taxon>
        <taxon>Yersiniaceae</taxon>
        <taxon>Serratia</taxon>
    </lineage>
</organism>
<gene>
    <name evidence="1" type="ORF">NCTC12965_07274</name>
</gene>
<sequence length="55" mass="6360">MSIDLNFENLEQRAIQYNARASVSDFSGCMTQYARWRNAPSPQRLVFTICNMGWA</sequence>
<accession>A0A4U9WD74</accession>
<proteinExistence type="predicted"/>
<name>A0A4U9WD74_SERFO</name>
<dbReference type="EMBL" id="CABEEZ010000140">
    <property type="protein sequence ID" value="VTR57037.1"/>
    <property type="molecule type" value="Genomic_DNA"/>
</dbReference>
<protein>
    <submittedName>
        <fullName evidence="1">Uncharacterized protein</fullName>
    </submittedName>
</protein>